<name>L0A986_DEIPD</name>
<dbReference type="InterPro" id="IPR003615">
    <property type="entry name" value="HNH_nuc"/>
</dbReference>
<organism evidence="2 3">
    <name type="scientific">Deinococcus peraridilitoris (strain DSM 19664 / LMG 22246 / CIP 109416 / KR-200)</name>
    <dbReference type="NCBI Taxonomy" id="937777"/>
    <lineage>
        <taxon>Bacteria</taxon>
        <taxon>Thermotogati</taxon>
        <taxon>Deinococcota</taxon>
        <taxon>Deinococci</taxon>
        <taxon>Deinococcales</taxon>
        <taxon>Deinococcaceae</taxon>
        <taxon>Deinococcus</taxon>
    </lineage>
</organism>
<dbReference type="Gene3D" id="3.90.75.20">
    <property type="match status" value="1"/>
</dbReference>
<dbReference type="Pfam" id="PF13392">
    <property type="entry name" value="HNH_3"/>
    <property type="match status" value="1"/>
</dbReference>
<keyword evidence="2" id="KW-0255">Endonuclease</keyword>
<sequence>MAIERYERIWDPERRKHVRVHRLVAAAALGRPLESWEVVHHVNGDKRDNRPENLRVLPSQAHHMVIEHVERKVSRGQFPLFETDVLLPATVQD</sequence>
<dbReference type="SUPFAM" id="SSF54060">
    <property type="entry name" value="His-Me finger endonucleases"/>
    <property type="match status" value="1"/>
</dbReference>
<keyword evidence="2" id="KW-0614">Plasmid</keyword>
<accession>L0A986</accession>
<dbReference type="AlphaFoldDB" id="L0A986"/>
<feature type="domain" description="HNH nuclease" evidence="1">
    <location>
        <begin position="19"/>
        <end position="64"/>
    </location>
</feature>
<evidence type="ECO:0000313" key="2">
    <source>
        <dbReference type="EMBL" id="AFZ69600.1"/>
    </source>
</evidence>
<keyword evidence="2" id="KW-0540">Nuclease</keyword>
<proteinExistence type="predicted"/>
<dbReference type="KEGG" id="dpd:Deipe_4245"/>
<dbReference type="InterPro" id="IPR044925">
    <property type="entry name" value="His-Me_finger_sf"/>
</dbReference>
<dbReference type="GO" id="GO:0004519">
    <property type="term" value="F:endonuclease activity"/>
    <property type="evidence" value="ECO:0007669"/>
    <property type="project" value="UniProtKB-KW"/>
</dbReference>
<gene>
    <name evidence="2" type="ordered locus">Deipe_4245</name>
</gene>
<dbReference type="HOGENOM" id="CLU_2394849_0_0_0"/>
<dbReference type="Proteomes" id="UP000010467">
    <property type="component" value="Plasmid pDEIPE01"/>
</dbReference>
<evidence type="ECO:0000259" key="1">
    <source>
        <dbReference type="Pfam" id="PF13392"/>
    </source>
</evidence>
<evidence type="ECO:0000313" key="3">
    <source>
        <dbReference type="Proteomes" id="UP000010467"/>
    </source>
</evidence>
<reference evidence="3" key="1">
    <citation type="submission" date="2012-03" db="EMBL/GenBank/DDBJ databases">
        <title>Complete sequence of plasmid 1 of Deinococcus peraridilitoris DSM 19664.</title>
        <authorList>
            <person name="Lucas S."/>
            <person name="Copeland A."/>
            <person name="Lapidus A."/>
            <person name="Glavina del Rio T."/>
            <person name="Dalin E."/>
            <person name="Tice H."/>
            <person name="Bruce D."/>
            <person name="Goodwin L."/>
            <person name="Pitluck S."/>
            <person name="Peters L."/>
            <person name="Mikhailova N."/>
            <person name="Lu M."/>
            <person name="Kyrpides N."/>
            <person name="Mavromatis K."/>
            <person name="Ivanova N."/>
            <person name="Brettin T."/>
            <person name="Detter J.C."/>
            <person name="Han C."/>
            <person name="Larimer F."/>
            <person name="Land M."/>
            <person name="Hauser L."/>
            <person name="Markowitz V."/>
            <person name="Cheng J.-F."/>
            <person name="Hugenholtz P."/>
            <person name="Woyke T."/>
            <person name="Wu D."/>
            <person name="Pukall R."/>
            <person name="Steenblock K."/>
            <person name="Brambilla E."/>
            <person name="Klenk H.-P."/>
            <person name="Eisen J.A."/>
        </authorList>
    </citation>
    <scope>NUCLEOTIDE SEQUENCE [LARGE SCALE GENOMIC DNA]</scope>
    <source>
        <strain evidence="3">DSM 19664 / LMG 22246 / CIP 109416 / KR-200</strain>
        <plasmid evidence="3">Plasmid pDEIPE01</plasmid>
    </source>
</reference>
<dbReference type="OrthoDB" id="70994at2"/>
<protein>
    <submittedName>
        <fullName evidence="2">HNH endonuclease</fullName>
    </submittedName>
</protein>
<keyword evidence="3" id="KW-1185">Reference proteome</keyword>
<dbReference type="PATRIC" id="fig|937777.3.peg.4273"/>
<geneLocation type="plasmid" evidence="2 3">
    <name>pDEIPE01</name>
</geneLocation>
<dbReference type="RefSeq" id="WP_015231501.1">
    <property type="nucleotide sequence ID" value="NC_019789.1"/>
</dbReference>
<dbReference type="EMBL" id="CP003383">
    <property type="protein sequence ID" value="AFZ69600.1"/>
    <property type="molecule type" value="Genomic_DNA"/>
</dbReference>
<keyword evidence="2" id="KW-0378">Hydrolase</keyword>